<dbReference type="KEGG" id="elio:KO353_08535"/>
<gene>
    <name evidence="4" type="ORF">KO353_08535</name>
</gene>
<proteinExistence type="predicted"/>
<feature type="domain" description="Peroxisomal multifunctional enzyme type 2-like N-terminal" evidence="3">
    <location>
        <begin position="20"/>
        <end position="145"/>
    </location>
</feature>
<dbReference type="Pfam" id="PF01575">
    <property type="entry name" value="MaoC_dehydratas"/>
    <property type="match status" value="1"/>
</dbReference>
<dbReference type="CDD" id="cd03448">
    <property type="entry name" value="HDE_HSD"/>
    <property type="match status" value="1"/>
</dbReference>
<dbReference type="RefSeq" id="WP_218284255.1">
    <property type="nucleotide sequence ID" value="NZ_CP076448.1"/>
</dbReference>
<dbReference type="AlphaFoldDB" id="A0A975YI82"/>
<accession>A0A975YI82</accession>
<organism evidence="4 5">
    <name type="scientific">Elioraea tepida</name>
    <dbReference type="NCBI Taxonomy" id="2843330"/>
    <lineage>
        <taxon>Bacteria</taxon>
        <taxon>Pseudomonadati</taxon>
        <taxon>Pseudomonadota</taxon>
        <taxon>Alphaproteobacteria</taxon>
        <taxon>Acetobacterales</taxon>
        <taxon>Elioraeaceae</taxon>
        <taxon>Elioraea</taxon>
    </lineage>
</organism>
<feature type="region of interest" description="Disordered" evidence="1">
    <location>
        <begin position="147"/>
        <end position="166"/>
    </location>
</feature>
<feature type="domain" description="MaoC-like" evidence="2">
    <location>
        <begin position="162"/>
        <end position="275"/>
    </location>
</feature>
<dbReference type="InterPro" id="IPR002539">
    <property type="entry name" value="MaoC-like_dom"/>
</dbReference>
<evidence type="ECO:0000256" key="1">
    <source>
        <dbReference type="SAM" id="MobiDB-lite"/>
    </source>
</evidence>
<dbReference type="Pfam" id="PF22622">
    <property type="entry name" value="MFE-2_hydrat-2_N"/>
    <property type="match status" value="1"/>
</dbReference>
<protein>
    <submittedName>
        <fullName evidence="4">MaoC family dehydratase N-terminal domain-containing protein</fullName>
    </submittedName>
</protein>
<reference evidence="4" key="1">
    <citation type="submission" date="2021-06" db="EMBL/GenBank/DDBJ databases">
        <title>Elioraea tepida, sp. nov., a moderately thermophilic aerobic anoxygenic phototrophic bacterium isolated from an alkaline siliceous hot spring mat community in Yellowstone National Park, WY, USA.</title>
        <authorList>
            <person name="Saini M.K."/>
            <person name="Yoshida S."/>
            <person name="Sebastian A."/>
            <person name="Hirose S."/>
            <person name="Hara E."/>
            <person name="Tamaki H."/>
            <person name="Soulier N.T."/>
            <person name="Albert I."/>
            <person name="Hanada S."/>
            <person name="Bryant D.A."/>
            <person name="Tank M."/>
        </authorList>
    </citation>
    <scope>NUCLEOTIDE SEQUENCE</scope>
    <source>
        <strain evidence="4">MS-P2</strain>
    </source>
</reference>
<sequence>MPLDPERLYAYPIPEVRQTLTRKDVMLYALSVGLGQDPMDDWQRRFVFEKDLVALPTMAVVLGYPGFWLGDPATGVDAAKVLHGEQSITLHRPLPVEGTVVGRTSITGLIDRGAGKGAILYTARELTDGEGNALATLESTTLLRGDGGFGGPTGPVKQPHPTPERPHDAALALATRPEQALLYRLNGDLNPLHADPEVAARAGFPRPILHGLCTLGVVGHALLRLACGGAPERLRQLALRFSAPVFPGETIETRLWDEGGGRFAFTARVAERDVTVITHGLCEVAL</sequence>
<name>A0A975YI82_9PROT</name>
<evidence type="ECO:0000313" key="4">
    <source>
        <dbReference type="EMBL" id="QXM23395.1"/>
    </source>
</evidence>
<dbReference type="GO" id="GO:0004300">
    <property type="term" value="F:enoyl-CoA hydratase activity"/>
    <property type="evidence" value="ECO:0007669"/>
    <property type="project" value="TreeGrafter"/>
</dbReference>
<dbReference type="GO" id="GO:0044594">
    <property type="term" value="F:17-beta-hydroxysteroid dehydrogenase (NAD+) activity"/>
    <property type="evidence" value="ECO:0007669"/>
    <property type="project" value="TreeGrafter"/>
</dbReference>
<dbReference type="InterPro" id="IPR054357">
    <property type="entry name" value="MFE-2_N"/>
</dbReference>
<evidence type="ECO:0000259" key="2">
    <source>
        <dbReference type="Pfam" id="PF01575"/>
    </source>
</evidence>
<dbReference type="Proteomes" id="UP000694001">
    <property type="component" value="Chromosome"/>
</dbReference>
<dbReference type="GO" id="GO:0006635">
    <property type="term" value="P:fatty acid beta-oxidation"/>
    <property type="evidence" value="ECO:0007669"/>
    <property type="project" value="TreeGrafter"/>
</dbReference>
<keyword evidence="5" id="KW-1185">Reference proteome</keyword>
<dbReference type="GO" id="GO:0003857">
    <property type="term" value="F:(3S)-3-hydroxyacyl-CoA dehydrogenase (NAD+) activity"/>
    <property type="evidence" value="ECO:0007669"/>
    <property type="project" value="TreeGrafter"/>
</dbReference>
<evidence type="ECO:0000259" key="3">
    <source>
        <dbReference type="Pfam" id="PF22622"/>
    </source>
</evidence>
<dbReference type="EMBL" id="CP076448">
    <property type="protein sequence ID" value="QXM23395.1"/>
    <property type="molecule type" value="Genomic_DNA"/>
</dbReference>
<dbReference type="PANTHER" id="PTHR13078:SF56">
    <property type="entry name" value="PEROXISOMAL MULTIFUNCTIONAL ENZYME TYPE 2"/>
    <property type="match status" value="1"/>
</dbReference>
<dbReference type="PANTHER" id="PTHR13078">
    <property type="entry name" value="PEROXISOMAL MULTIFUNCTIONAL ENZYME TYPE 2-RELATED"/>
    <property type="match status" value="1"/>
</dbReference>
<evidence type="ECO:0000313" key="5">
    <source>
        <dbReference type="Proteomes" id="UP000694001"/>
    </source>
</evidence>